<dbReference type="InterPro" id="IPR008727">
    <property type="entry name" value="PAAR_motif"/>
</dbReference>
<evidence type="ECO:0000313" key="3">
    <source>
        <dbReference type="Proteomes" id="UP001589810"/>
    </source>
</evidence>
<gene>
    <name evidence="2" type="ORF">ACFFH7_30820</name>
</gene>
<comment type="caution">
    <text evidence="2">The sequence shown here is derived from an EMBL/GenBank/DDBJ whole genome shotgun (WGS) entry which is preliminary data.</text>
</comment>
<protein>
    <submittedName>
        <fullName evidence="2">PAAR domain-containing protein</fullName>
    </submittedName>
</protein>
<evidence type="ECO:0000256" key="1">
    <source>
        <dbReference type="SAM" id="MobiDB-lite"/>
    </source>
</evidence>
<dbReference type="Gene3D" id="2.60.200.60">
    <property type="match status" value="1"/>
</dbReference>
<name>A0ABV6N086_9PSEU</name>
<organism evidence="2 3">
    <name type="scientific">Kutzneria chonburiensis</name>
    <dbReference type="NCBI Taxonomy" id="1483604"/>
    <lineage>
        <taxon>Bacteria</taxon>
        <taxon>Bacillati</taxon>
        <taxon>Actinomycetota</taxon>
        <taxon>Actinomycetes</taxon>
        <taxon>Pseudonocardiales</taxon>
        <taxon>Pseudonocardiaceae</taxon>
        <taxon>Kutzneria</taxon>
    </lineage>
</organism>
<keyword evidence="3" id="KW-1185">Reference proteome</keyword>
<dbReference type="Proteomes" id="UP001589810">
    <property type="component" value="Unassembled WGS sequence"/>
</dbReference>
<dbReference type="CDD" id="cd14740">
    <property type="entry name" value="PAAR_4"/>
    <property type="match status" value="1"/>
</dbReference>
<proteinExistence type="predicted"/>
<sequence>MSFGAKQGDQVVGTDTHIVMIPSPGGPVPTPLPHPFAGKITGGCSTNVMIGGMPAATVGSTATNAPPHIPQGGPFQVPPTNQGTVTQGSSSVLINNKPAARIGDPVTTCNDPAPAPTSSIVGAGTVMIGG</sequence>
<feature type="compositionally biased region" description="Polar residues" evidence="1">
    <location>
        <begin position="78"/>
        <end position="89"/>
    </location>
</feature>
<reference evidence="2 3" key="1">
    <citation type="submission" date="2024-09" db="EMBL/GenBank/DDBJ databases">
        <authorList>
            <person name="Sun Q."/>
            <person name="Mori K."/>
        </authorList>
    </citation>
    <scope>NUCLEOTIDE SEQUENCE [LARGE SCALE GENOMIC DNA]</scope>
    <source>
        <strain evidence="2 3">TBRC 1432</strain>
    </source>
</reference>
<dbReference type="RefSeq" id="WP_273943520.1">
    <property type="nucleotide sequence ID" value="NZ_CP097263.1"/>
</dbReference>
<dbReference type="EMBL" id="JBHLUD010000011">
    <property type="protein sequence ID" value="MFC0545944.1"/>
    <property type="molecule type" value="Genomic_DNA"/>
</dbReference>
<feature type="region of interest" description="Disordered" evidence="1">
    <location>
        <begin position="59"/>
        <end position="89"/>
    </location>
</feature>
<dbReference type="Pfam" id="PF05488">
    <property type="entry name" value="PAAR_motif"/>
    <property type="match status" value="1"/>
</dbReference>
<accession>A0ABV6N086</accession>
<evidence type="ECO:0000313" key="2">
    <source>
        <dbReference type="EMBL" id="MFC0545944.1"/>
    </source>
</evidence>